<dbReference type="Gene3D" id="2.60.450.10">
    <property type="entry name" value="Lipopolysaccharide (LPS) transport protein A like domain"/>
    <property type="match status" value="1"/>
</dbReference>
<dbReference type="GO" id="GO:0017089">
    <property type="term" value="F:glycolipid transfer activity"/>
    <property type="evidence" value="ECO:0007669"/>
    <property type="project" value="TreeGrafter"/>
</dbReference>
<evidence type="ECO:0000313" key="8">
    <source>
        <dbReference type="Proteomes" id="UP000029628"/>
    </source>
</evidence>
<dbReference type="RefSeq" id="WP_038152635.1">
    <property type="nucleotide sequence ID" value="NZ_JRNT01000016.1"/>
</dbReference>
<dbReference type="EMBL" id="JRNT01000016">
    <property type="protein sequence ID" value="KGF47146.1"/>
    <property type="molecule type" value="Genomic_DNA"/>
</dbReference>
<keyword evidence="8" id="KW-1185">Reference proteome</keyword>
<dbReference type="NCBIfam" id="TIGR04409">
    <property type="entry name" value="LptC_YrbK"/>
    <property type="match status" value="1"/>
</dbReference>
<comment type="caution">
    <text evidence="7">The sequence shown here is derived from an EMBL/GenBank/DDBJ whole genome shotgun (WGS) entry which is preliminary data.</text>
</comment>
<proteinExistence type="predicted"/>
<keyword evidence="1" id="KW-1003">Cell membrane</keyword>
<dbReference type="InterPro" id="IPR052363">
    <property type="entry name" value="LPS_export_LptC"/>
</dbReference>
<evidence type="ECO:0000256" key="5">
    <source>
        <dbReference type="ARBA" id="ARBA00023136"/>
    </source>
</evidence>
<evidence type="ECO:0000256" key="1">
    <source>
        <dbReference type="ARBA" id="ARBA00022475"/>
    </source>
</evidence>
<dbReference type="Proteomes" id="UP000029628">
    <property type="component" value="Unassembled WGS sequence"/>
</dbReference>
<protein>
    <recommendedName>
        <fullName evidence="9">LPS export ABC transporter periplasmic protein LptC</fullName>
    </recommendedName>
</protein>
<evidence type="ECO:0000256" key="4">
    <source>
        <dbReference type="ARBA" id="ARBA00022989"/>
    </source>
</evidence>
<keyword evidence="3 6" id="KW-0812">Transmembrane</keyword>
<dbReference type="AlphaFoldDB" id="A0A096AKI2"/>
<dbReference type="GO" id="GO:0005886">
    <property type="term" value="C:plasma membrane"/>
    <property type="evidence" value="ECO:0007669"/>
    <property type="project" value="InterPro"/>
</dbReference>
<evidence type="ECO:0008006" key="9">
    <source>
        <dbReference type="Google" id="ProtNLM"/>
    </source>
</evidence>
<organism evidence="7 8">
    <name type="scientific">Veillonella montpellierensis DNF00314</name>
    <dbReference type="NCBI Taxonomy" id="1401067"/>
    <lineage>
        <taxon>Bacteria</taxon>
        <taxon>Bacillati</taxon>
        <taxon>Bacillota</taxon>
        <taxon>Negativicutes</taxon>
        <taxon>Veillonellales</taxon>
        <taxon>Veillonellaceae</taxon>
        <taxon>Veillonella</taxon>
    </lineage>
</organism>
<keyword evidence="4 6" id="KW-1133">Transmembrane helix</keyword>
<dbReference type="eggNOG" id="COG3117">
    <property type="taxonomic scope" value="Bacteria"/>
</dbReference>
<keyword evidence="2" id="KW-0997">Cell inner membrane</keyword>
<evidence type="ECO:0000256" key="6">
    <source>
        <dbReference type="SAM" id="Phobius"/>
    </source>
</evidence>
<dbReference type="InterPro" id="IPR026265">
    <property type="entry name" value="LptC"/>
</dbReference>
<evidence type="ECO:0000313" key="7">
    <source>
        <dbReference type="EMBL" id="KGF47146.1"/>
    </source>
</evidence>
<dbReference type="GO" id="GO:0030288">
    <property type="term" value="C:outer membrane-bounded periplasmic space"/>
    <property type="evidence" value="ECO:0007669"/>
    <property type="project" value="TreeGrafter"/>
</dbReference>
<gene>
    <name evidence="7" type="ORF">HMPREF0872_05575</name>
</gene>
<dbReference type="InterPro" id="IPR010664">
    <property type="entry name" value="LipoPS_assembly_LptC-rel"/>
</dbReference>
<dbReference type="PANTHER" id="PTHR37481:SF1">
    <property type="entry name" value="LIPOPOLYSACCHARIDE EXPORT SYSTEM PROTEIN LPTC"/>
    <property type="match status" value="1"/>
</dbReference>
<dbReference type="PANTHER" id="PTHR37481">
    <property type="entry name" value="LIPOPOLYSACCHARIDE EXPORT SYSTEM PROTEIN LPTC"/>
    <property type="match status" value="1"/>
</dbReference>
<name>A0A096AKI2_9FIRM</name>
<evidence type="ECO:0000256" key="3">
    <source>
        <dbReference type="ARBA" id="ARBA00022692"/>
    </source>
</evidence>
<evidence type="ECO:0000256" key="2">
    <source>
        <dbReference type="ARBA" id="ARBA00022519"/>
    </source>
</evidence>
<dbReference type="GO" id="GO:0015221">
    <property type="term" value="F:lipopolysaccharide transmembrane transporter activity"/>
    <property type="evidence" value="ECO:0007669"/>
    <property type="project" value="InterPro"/>
</dbReference>
<feature type="transmembrane region" description="Helical" evidence="6">
    <location>
        <begin position="7"/>
        <end position="26"/>
    </location>
</feature>
<reference evidence="7 8" key="1">
    <citation type="submission" date="2014-07" db="EMBL/GenBank/DDBJ databases">
        <authorList>
            <person name="McCorrison J."/>
            <person name="Sanka R."/>
            <person name="Torralba M."/>
            <person name="Gillis M."/>
            <person name="Haft D.H."/>
            <person name="Methe B."/>
            <person name="Sutton G."/>
            <person name="Nelson K.E."/>
        </authorList>
    </citation>
    <scope>NUCLEOTIDE SEQUENCE [LARGE SCALE GENOMIC DNA]</scope>
    <source>
        <strain evidence="7 8">DNF00314</strain>
    </source>
</reference>
<keyword evidence="5 6" id="KW-0472">Membrane</keyword>
<dbReference type="Pfam" id="PF06835">
    <property type="entry name" value="LptC"/>
    <property type="match status" value="1"/>
</dbReference>
<sequence length="176" mass="19342">MTNRKKIIALLVAILLIIGGFGYYIYHYEERVDMTGQSGQISFSGTDIREEKNDQIIWSLSADTIDVDPTTQEIHLKNLKGTFYHNGVTTSIVAPEAHMTKDHINLDMTGGIHATNTEGAVFDTAALHYDNRTKQLSSVGAFSYTGKNITITGDRLVADTGLQKISVEGHAKLAKK</sequence>
<accession>A0A096AKI2</accession>